<organism evidence="2 3">
    <name type="scientific">Pseudocercospora fijiensis (strain CIRAD86)</name>
    <name type="common">Black leaf streak disease fungus</name>
    <name type="synonym">Mycosphaerella fijiensis</name>
    <dbReference type="NCBI Taxonomy" id="383855"/>
    <lineage>
        <taxon>Eukaryota</taxon>
        <taxon>Fungi</taxon>
        <taxon>Dikarya</taxon>
        <taxon>Ascomycota</taxon>
        <taxon>Pezizomycotina</taxon>
        <taxon>Dothideomycetes</taxon>
        <taxon>Dothideomycetidae</taxon>
        <taxon>Mycosphaerellales</taxon>
        <taxon>Mycosphaerellaceae</taxon>
        <taxon>Pseudocercospora</taxon>
    </lineage>
</organism>
<feature type="compositionally biased region" description="Basic and acidic residues" evidence="1">
    <location>
        <begin position="319"/>
        <end position="330"/>
    </location>
</feature>
<feature type="compositionally biased region" description="Pro residues" evidence="1">
    <location>
        <begin position="103"/>
        <end position="119"/>
    </location>
</feature>
<feature type="compositionally biased region" description="Low complexity" evidence="1">
    <location>
        <begin position="302"/>
        <end position="315"/>
    </location>
</feature>
<sequence>MATTTADARERHRISNIFATGRPTNVPVKRIFAPGKRMQAAPTSAVSPVQEPNTTQDSLFDGSLPSSWTFSQDTQTVSREAYEENQRLRAEEKAEQERELEPSPSPAPPPPPPPQPKPLPSSRRSHQNPSSTLSQQYMQRALKSNEKRDLQDPDYQEQDDITTPKRQYVTRSRTSANANVSFNDEHEHRHTPPSPSSRMEEEEESIDEDSSSGPDEIPAIYQDVPTSSAQRRVVVVKSKPPRKSPPSKKSNDERRRTKKQTSRLSPVPQRPTQTEEENFLGLGMEIDYYHQSPDSDSERRFTTTTPRRVPQTTIPSHTTRPDVSSRSDEELVRDLRAARAGLERAEARTRKAMAAEREALDRKEKIWAEMEKRFACASPKRGMM</sequence>
<keyword evidence="3" id="KW-1185">Reference proteome</keyword>
<dbReference type="GeneID" id="19337166"/>
<dbReference type="AlphaFoldDB" id="M3BCS8"/>
<gene>
    <name evidence="2" type="ORF">MYCFIDRAFT_210685</name>
</gene>
<feature type="compositionally biased region" description="Polar residues" evidence="1">
    <location>
        <begin position="41"/>
        <end position="78"/>
    </location>
</feature>
<dbReference type="KEGG" id="pfj:MYCFIDRAFT_210685"/>
<evidence type="ECO:0000313" key="3">
    <source>
        <dbReference type="Proteomes" id="UP000016932"/>
    </source>
</evidence>
<dbReference type="Proteomes" id="UP000016932">
    <property type="component" value="Unassembled WGS sequence"/>
</dbReference>
<feature type="region of interest" description="Disordered" evidence="1">
    <location>
        <begin position="34"/>
        <end position="330"/>
    </location>
</feature>
<feature type="compositionally biased region" description="Polar residues" evidence="1">
    <location>
        <begin position="169"/>
        <end position="182"/>
    </location>
</feature>
<dbReference type="RefSeq" id="XP_007924130.1">
    <property type="nucleotide sequence ID" value="XM_007925939.1"/>
</dbReference>
<proteinExistence type="predicted"/>
<feature type="compositionally biased region" description="Polar residues" evidence="1">
    <location>
        <begin position="127"/>
        <end position="138"/>
    </location>
</feature>
<reference evidence="2 3" key="1">
    <citation type="journal article" date="2012" name="PLoS Pathog.">
        <title>Diverse lifestyles and strategies of plant pathogenesis encoded in the genomes of eighteen Dothideomycetes fungi.</title>
        <authorList>
            <person name="Ohm R.A."/>
            <person name="Feau N."/>
            <person name="Henrissat B."/>
            <person name="Schoch C.L."/>
            <person name="Horwitz B.A."/>
            <person name="Barry K.W."/>
            <person name="Condon B.J."/>
            <person name="Copeland A.C."/>
            <person name="Dhillon B."/>
            <person name="Glaser F."/>
            <person name="Hesse C.N."/>
            <person name="Kosti I."/>
            <person name="LaButti K."/>
            <person name="Lindquist E.A."/>
            <person name="Lucas S."/>
            <person name="Salamov A.A."/>
            <person name="Bradshaw R.E."/>
            <person name="Ciuffetti L."/>
            <person name="Hamelin R.C."/>
            <person name="Kema G.H.J."/>
            <person name="Lawrence C."/>
            <person name="Scott J.A."/>
            <person name="Spatafora J.W."/>
            <person name="Turgeon B.G."/>
            <person name="de Wit P.J.G.M."/>
            <person name="Zhong S."/>
            <person name="Goodwin S.B."/>
            <person name="Grigoriev I.V."/>
        </authorList>
    </citation>
    <scope>NUCLEOTIDE SEQUENCE [LARGE SCALE GENOMIC DNA]</scope>
    <source>
        <strain evidence="2 3">CIRAD86</strain>
    </source>
</reference>
<dbReference type="OrthoDB" id="6513042at2759"/>
<dbReference type="VEuPathDB" id="FungiDB:MYCFIDRAFT_210685"/>
<accession>M3BCS8</accession>
<evidence type="ECO:0000313" key="2">
    <source>
        <dbReference type="EMBL" id="EME87082.1"/>
    </source>
</evidence>
<evidence type="ECO:0000256" key="1">
    <source>
        <dbReference type="SAM" id="MobiDB-lite"/>
    </source>
</evidence>
<feature type="region of interest" description="Disordered" evidence="1">
    <location>
        <begin position="1"/>
        <end position="22"/>
    </location>
</feature>
<dbReference type="EMBL" id="KB446556">
    <property type="protein sequence ID" value="EME87082.1"/>
    <property type="molecule type" value="Genomic_DNA"/>
</dbReference>
<feature type="compositionally biased region" description="Acidic residues" evidence="1">
    <location>
        <begin position="200"/>
        <end position="210"/>
    </location>
</feature>
<name>M3BCS8_PSEFD</name>
<protein>
    <submittedName>
        <fullName evidence="2">Uncharacterized protein</fullName>
    </submittedName>
</protein>
<dbReference type="HOGENOM" id="CLU_719868_0_0_1"/>
<feature type="compositionally biased region" description="Basic and acidic residues" evidence="1">
    <location>
        <begin position="80"/>
        <end position="101"/>
    </location>
</feature>